<dbReference type="Proteomes" id="UP001589609">
    <property type="component" value="Unassembled WGS sequence"/>
</dbReference>
<keyword evidence="6" id="KW-1133">Transmembrane helix</keyword>
<feature type="transmembrane region" description="Helical" evidence="6">
    <location>
        <begin position="22"/>
        <end position="39"/>
    </location>
</feature>
<feature type="transmembrane region" description="Helical" evidence="6">
    <location>
        <begin position="401"/>
        <end position="419"/>
    </location>
</feature>
<evidence type="ECO:0000256" key="1">
    <source>
        <dbReference type="ARBA" id="ARBA00004141"/>
    </source>
</evidence>
<evidence type="ECO:0000313" key="8">
    <source>
        <dbReference type="Proteomes" id="UP001589609"/>
    </source>
</evidence>
<sequence>MLTDEKVFRHKNSLLREVSKKWIFFFILQIVTVIINLRGERGIHMLRIFYKKRRSKKKFSKISNQFVKDSSDVTKCIVDNLSSLKKIFGKTDDVLFKEFEVFFHESKKVFICFLDGMVNEDYINAHILKPLMEPNFANGCSNEESLLTIIKKRILTATTVQELKKMDKVVESVLSGETVLFINGFNIAISVSTQGFESRSVEEPETESNVRGPRDGFNEVLKVNTMLIRRKIQNPNLIFEDMKIGKQTKTNIRIGYIEGIANTKVVEEVRKRLQRIDTDAILESGYIEQFIEDSPFSLFPTIGSSEKPNKIAAKLLEGRVAVICDGTPFVLTIPFLFIEGLQVEEDYYSRPVFASFMRLLRLLALFISIATPPFYVALTTYHQEMVPSLLLATMAAAEERVPFPIFIEALIMSIAFHLIKEAGVRMPKPVGSAISIVGALVVGEAAVQAGLVSTPMVIVVAITGICEFVVAAFIDAVILSRIFLLFLAGTFGLFGILMGFLVILGHLCSLSSYGTPYLTPQAPIIWSEWKDSIIRLPLWLFKSRPQSITRKASRREGNNNKPTSPITSKGED</sequence>
<feature type="transmembrane region" description="Helical" evidence="6">
    <location>
        <begin position="457"/>
        <end position="478"/>
    </location>
</feature>
<reference evidence="7 8" key="1">
    <citation type="submission" date="2024-09" db="EMBL/GenBank/DDBJ databases">
        <authorList>
            <person name="Sun Q."/>
            <person name="Mori K."/>
        </authorList>
    </citation>
    <scope>NUCLEOTIDE SEQUENCE [LARGE SCALE GENOMIC DNA]</scope>
    <source>
        <strain evidence="7 8">JCM 11201</strain>
    </source>
</reference>
<organism evidence="7 8">
    <name type="scientific">Ectobacillus funiculus</name>
    <dbReference type="NCBI Taxonomy" id="137993"/>
    <lineage>
        <taxon>Bacteria</taxon>
        <taxon>Bacillati</taxon>
        <taxon>Bacillota</taxon>
        <taxon>Bacilli</taxon>
        <taxon>Bacillales</taxon>
        <taxon>Bacillaceae</taxon>
        <taxon>Ectobacillus</taxon>
    </lineage>
</organism>
<keyword evidence="6" id="KW-0812">Transmembrane</keyword>
<comment type="similarity">
    <text evidence="2 4">Belongs to the GerABKA family.</text>
</comment>
<comment type="subcellular location">
    <subcellularLocation>
        <location evidence="4">Cell membrane</location>
    </subcellularLocation>
    <subcellularLocation>
        <location evidence="1">Membrane</location>
        <topology evidence="1">Multi-pass membrane protein</topology>
    </subcellularLocation>
</comment>
<feature type="transmembrane region" description="Helical" evidence="6">
    <location>
        <begin position="359"/>
        <end position="381"/>
    </location>
</feature>
<proteinExistence type="inferred from homology"/>
<dbReference type="PANTHER" id="PTHR22550:SF5">
    <property type="entry name" value="LEUCINE ZIPPER PROTEIN 4"/>
    <property type="match status" value="1"/>
</dbReference>
<evidence type="ECO:0000256" key="2">
    <source>
        <dbReference type="ARBA" id="ARBA00005278"/>
    </source>
</evidence>
<protein>
    <submittedName>
        <fullName evidence="7">Spore germination protein</fullName>
    </submittedName>
</protein>
<dbReference type="PIRSF" id="PIRSF005690">
    <property type="entry name" value="GerBA"/>
    <property type="match status" value="1"/>
</dbReference>
<name>A0ABV5WDB9_9BACI</name>
<dbReference type="InterPro" id="IPR004995">
    <property type="entry name" value="Spore_Ger"/>
</dbReference>
<dbReference type="PANTHER" id="PTHR22550">
    <property type="entry name" value="SPORE GERMINATION PROTEIN"/>
    <property type="match status" value="1"/>
</dbReference>
<evidence type="ECO:0000256" key="4">
    <source>
        <dbReference type="PIRNR" id="PIRNR005690"/>
    </source>
</evidence>
<dbReference type="InterPro" id="IPR050768">
    <property type="entry name" value="UPF0353/GerABKA_families"/>
</dbReference>
<feature type="transmembrane region" description="Helical" evidence="6">
    <location>
        <begin position="431"/>
        <end position="451"/>
    </location>
</feature>
<evidence type="ECO:0000256" key="5">
    <source>
        <dbReference type="SAM" id="MobiDB-lite"/>
    </source>
</evidence>
<keyword evidence="8" id="KW-1185">Reference proteome</keyword>
<evidence type="ECO:0000313" key="7">
    <source>
        <dbReference type="EMBL" id="MFB9758377.1"/>
    </source>
</evidence>
<gene>
    <name evidence="7" type="ORF">ACFFMS_07555</name>
</gene>
<keyword evidence="3 4" id="KW-0472">Membrane</keyword>
<dbReference type="EMBL" id="JBHMAF010000028">
    <property type="protein sequence ID" value="MFB9758377.1"/>
    <property type="molecule type" value="Genomic_DNA"/>
</dbReference>
<dbReference type="Pfam" id="PF03323">
    <property type="entry name" value="GerA"/>
    <property type="match status" value="1"/>
</dbReference>
<evidence type="ECO:0000256" key="3">
    <source>
        <dbReference type="ARBA" id="ARBA00023136"/>
    </source>
</evidence>
<evidence type="ECO:0000256" key="6">
    <source>
        <dbReference type="SAM" id="Phobius"/>
    </source>
</evidence>
<accession>A0ABV5WDB9</accession>
<comment type="caution">
    <text evidence="7">The sequence shown here is derived from an EMBL/GenBank/DDBJ whole genome shotgun (WGS) entry which is preliminary data.</text>
</comment>
<feature type="region of interest" description="Disordered" evidence="5">
    <location>
        <begin position="550"/>
        <end position="572"/>
    </location>
</feature>
<feature type="transmembrane region" description="Helical" evidence="6">
    <location>
        <begin position="485"/>
        <end position="507"/>
    </location>
</feature>
<feature type="compositionally biased region" description="Polar residues" evidence="5">
    <location>
        <begin position="559"/>
        <end position="572"/>
    </location>
</feature>